<dbReference type="PANTHER" id="PTHR45962">
    <property type="entry name" value="N-FATTY-ACYL-AMINO ACID SYNTHASE/HYDROLASE PM20D1"/>
    <property type="match status" value="1"/>
</dbReference>
<dbReference type="GO" id="GO:0046872">
    <property type="term" value="F:metal ion binding"/>
    <property type="evidence" value="ECO:0007669"/>
    <property type="project" value="UniProtKB-KW"/>
</dbReference>
<feature type="chain" id="PRO_5026255361" evidence="6">
    <location>
        <begin position="25"/>
        <end position="467"/>
    </location>
</feature>
<dbReference type="RefSeq" id="WP_158767205.1">
    <property type="nucleotide sequence ID" value="NZ_CP047045.1"/>
</dbReference>
<dbReference type="EMBL" id="CP047045">
    <property type="protein sequence ID" value="QGZ96416.1"/>
    <property type="molecule type" value="Genomic_DNA"/>
</dbReference>
<feature type="domain" description="Peptidase M20 dimerisation" evidence="7">
    <location>
        <begin position="218"/>
        <end position="361"/>
    </location>
</feature>
<dbReference type="Proteomes" id="UP000431269">
    <property type="component" value="Chromosome"/>
</dbReference>
<dbReference type="InterPro" id="IPR001261">
    <property type="entry name" value="ArgE/DapE_CS"/>
</dbReference>
<dbReference type="GO" id="GO:0009014">
    <property type="term" value="F:succinyl-diaminopimelate desuccinylase activity"/>
    <property type="evidence" value="ECO:0007669"/>
    <property type="project" value="UniProtKB-EC"/>
</dbReference>
<dbReference type="SUPFAM" id="SSF55031">
    <property type="entry name" value="Bacterial exopeptidase dimerisation domain"/>
    <property type="match status" value="1"/>
</dbReference>
<reference evidence="9" key="1">
    <citation type="submission" date="2019-12" db="EMBL/GenBank/DDBJ databases">
        <title>Complete genome of Terracaulis silvestris 0127_4.</title>
        <authorList>
            <person name="Vieira S."/>
            <person name="Riedel T."/>
            <person name="Sproer C."/>
            <person name="Pascual J."/>
            <person name="Boedeker C."/>
            <person name="Overmann J."/>
        </authorList>
    </citation>
    <scope>NUCLEOTIDE SEQUENCE [LARGE SCALE GENOMIC DNA]</scope>
    <source>
        <strain evidence="9">0127_4</strain>
    </source>
</reference>
<name>A0A6I6MSL6_9CAUL</name>
<evidence type="ECO:0000256" key="2">
    <source>
        <dbReference type="ARBA" id="ARBA00022670"/>
    </source>
</evidence>
<dbReference type="NCBIfam" id="NF006596">
    <property type="entry name" value="PRK09133.1"/>
    <property type="match status" value="1"/>
</dbReference>
<dbReference type="Gene3D" id="3.40.630.10">
    <property type="entry name" value="Zn peptidases"/>
    <property type="match status" value="1"/>
</dbReference>
<proteinExistence type="inferred from homology"/>
<dbReference type="GO" id="GO:0004180">
    <property type="term" value="F:carboxypeptidase activity"/>
    <property type="evidence" value="ECO:0007669"/>
    <property type="project" value="TreeGrafter"/>
</dbReference>
<dbReference type="PROSITE" id="PS00758">
    <property type="entry name" value="ARGE_DAPE_CPG2_1"/>
    <property type="match status" value="1"/>
</dbReference>
<organism evidence="8 9">
    <name type="scientific">Terricaulis silvestris</name>
    <dbReference type="NCBI Taxonomy" id="2686094"/>
    <lineage>
        <taxon>Bacteria</taxon>
        <taxon>Pseudomonadati</taxon>
        <taxon>Pseudomonadota</taxon>
        <taxon>Alphaproteobacteria</taxon>
        <taxon>Caulobacterales</taxon>
        <taxon>Caulobacteraceae</taxon>
        <taxon>Terricaulis</taxon>
    </lineage>
</organism>
<comment type="similarity">
    <text evidence="1">Belongs to the peptidase M20A family.</text>
</comment>
<keyword evidence="4 8" id="KW-0378">Hydrolase</keyword>
<dbReference type="Gene3D" id="1.10.150.900">
    <property type="match status" value="1"/>
</dbReference>
<evidence type="ECO:0000259" key="7">
    <source>
        <dbReference type="Pfam" id="PF07687"/>
    </source>
</evidence>
<feature type="signal peptide" evidence="6">
    <location>
        <begin position="1"/>
        <end position="24"/>
    </location>
</feature>
<keyword evidence="3" id="KW-0479">Metal-binding</keyword>
<evidence type="ECO:0000256" key="4">
    <source>
        <dbReference type="ARBA" id="ARBA00022801"/>
    </source>
</evidence>
<dbReference type="SUPFAM" id="SSF53187">
    <property type="entry name" value="Zn-dependent exopeptidases"/>
    <property type="match status" value="1"/>
</dbReference>
<dbReference type="InterPro" id="IPR002933">
    <property type="entry name" value="Peptidase_M20"/>
</dbReference>
<gene>
    <name evidence="8" type="primary">dapE_3</name>
    <name evidence="8" type="ORF">DSM104635_03275</name>
</gene>
<dbReference type="PANTHER" id="PTHR45962:SF1">
    <property type="entry name" value="N-FATTY-ACYL-AMINO ACID SYNTHASE_HYDROLASE PM20D1"/>
    <property type="match status" value="1"/>
</dbReference>
<evidence type="ECO:0000313" key="8">
    <source>
        <dbReference type="EMBL" id="QGZ96416.1"/>
    </source>
</evidence>
<dbReference type="Pfam" id="PF07687">
    <property type="entry name" value="M20_dimer"/>
    <property type="match status" value="1"/>
</dbReference>
<protein>
    <submittedName>
        <fullName evidence="8">Putative succinyl-diaminopimelate desuccinylase</fullName>
        <ecNumber evidence="8">3.5.1.18</ecNumber>
    </submittedName>
</protein>
<keyword evidence="9" id="KW-1185">Reference proteome</keyword>
<sequence>MLRRLQTHLLGAVLMCGLATAAQAQTPSTAERTEALEIYRHIVSLDTSIEGGQTPAMANYLADRFRAAGFPAEDVHVLPLAQTAGLLVRYRGDSSGGRPVLLIAHMDVVPARRSEWERDPFTLVEENGYFFGRGASDNKAGLTHLVQTFISLRRENFRPTRDLIIWFSGDEETSGATTMALLGEHRALIGDAEFALNADAGGGVINPAGQALYALQTAEKTYASYSFTARNQGGHSSAPREDNAIYELAAALTRLRAFQFPVMHNDTTIASFRAEAPLDQTPTGRAALRFAENPGDRAAARTMSRNPYYAAQLRTTCVATMLSAGHAENALPQTATGTVNCRVFPGVALADIESELRAIAGAGIEVALIAPANASDASPLRADVMGALSAALRANHPNAVITPYMSAGATDGLFFRAAGIPAYGVGGIVSADEEDNAHGLNERIPVAAFYEGFTHWRVLLTTLAGRN</sequence>
<keyword evidence="2" id="KW-0645">Protease</keyword>
<dbReference type="EC" id="3.5.1.18" evidence="8"/>
<evidence type="ECO:0000313" key="9">
    <source>
        <dbReference type="Proteomes" id="UP000431269"/>
    </source>
</evidence>
<keyword evidence="5" id="KW-0862">Zinc</keyword>
<accession>A0A6I6MSL6</accession>
<dbReference type="InterPro" id="IPR011650">
    <property type="entry name" value="Peptidase_M20_dimer"/>
</dbReference>
<dbReference type="KEGG" id="tsv:DSM104635_03275"/>
<evidence type="ECO:0000256" key="6">
    <source>
        <dbReference type="SAM" id="SignalP"/>
    </source>
</evidence>
<dbReference type="Gene3D" id="3.30.70.360">
    <property type="match status" value="1"/>
</dbReference>
<evidence type="ECO:0000256" key="1">
    <source>
        <dbReference type="ARBA" id="ARBA00006247"/>
    </source>
</evidence>
<evidence type="ECO:0000256" key="5">
    <source>
        <dbReference type="ARBA" id="ARBA00022833"/>
    </source>
</evidence>
<evidence type="ECO:0000256" key="3">
    <source>
        <dbReference type="ARBA" id="ARBA00022723"/>
    </source>
</evidence>
<dbReference type="InterPro" id="IPR047177">
    <property type="entry name" value="Pept_M20A"/>
</dbReference>
<dbReference type="AlphaFoldDB" id="A0A6I6MSL6"/>
<dbReference type="GO" id="GO:0051603">
    <property type="term" value="P:proteolysis involved in protein catabolic process"/>
    <property type="evidence" value="ECO:0007669"/>
    <property type="project" value="TreeGrafter"/>
</dbReference>
<keyword evidence="6" id="KW-0732">Signal</keyword>
<dbReference type="InterPro" id="IPR036264">
    <property type="entry name" value="Bact_exopeptidase_dim_dom"/>
</dbReference>
<dbReference type="Pfam" id="PF01546">
    <property type="entry name" value="Peptidase_M20"/>
    <property type="match status" value="1"/>
</dbReference>